<dbReference type="RefSeq" id="WP_118197261.1">
    <property type="nucleotide sequence ID" value="NZ_QRHZ01000001.1"/>
</dbReference>
<comment type="caution">
    <text evidence="1">The sequence shown here is derived from an EMBL/GenBank/DDBJ whole genome shotgun (WGS) entry which is preliminary data.</text>
</comment>
<dbReference type="Proteomes" id="UP000284220">
    <property type="component" value="Unassembled WGS sequence"/>
</dbReference>
<reference evidence="1 2" key="1">
    <citation type="submission" date="2018-08" db="EMBL/GenBank/DDBJ databases">
        <title>A genome reference for cultivated species of the human gut microbiota.</title>
        <authorList>
            <person name="Zou Y."/>
            <person name="Xue W."/>
            <person name="Luo G."/>
        </authorList>
    </citation>
    <scope>NUCLEOTIDE SEQUENCE [LARGE SCALE GENOMIC DNA]</scope>
    <source>
        <strain evidence="1 2">AM22-9LB</strain>
    </source>
</reference>
<accession>A0A414SK44</accession>
<organism evidence="1 2">
    <name type="scientific">Blautia obeum</name>
    <dbReference type="NCBI Taxonomy" id="40520"/>
    <lineage>
        <taxon>Bacteria</taxon>
        <taxon>Bacillati</taxon>
        <taxon>Bacillota</taxon>
        <taxon>Clostridia</taxon>
        <taxon>Lachnospirales</taxon>
        <taxon>Lachnospiraceae</taxon>
        <taxon>Blautia</taxon>
    </lineage>
</organism>
<sequence length="113" mass="13415">MATFEIENYIKLICIRVDHFESYIVDEVNTQDEKDIDNFLALHRNRPGVKILIFKMNTMEMITFDQVKQIIHTAHMFDYLRQLVSDGNKLLQLEHPENIPISTFIKYLAKIDE</sequence>
<dbReference type="EMBL" id="QRHZ01000001">
    <property type="protein sequence ID" value="RHG19939.1"/>
    <property type="molecule type" value="Genomic_DNA"/>
</dbReference>
<evidence type="ECO:0000313" key="1">
    <source>
        <dbReference type="EMBL" id="RHG19939.1"/>
    </source>
</evidence>
<proteinExistence type="predicted"/>
<dbReference type="AlphaFoldDB" id="A0A414SK44"/>
<name>A0A414SK44_9FIRM</name>
<evidence type="ECO:0000313" key="2">
    <source>
        <dbReference type="Proteomes" id="UP000284220"/>
    </source>
</evidence>
<gene>
    <name evidence="1" type="ORF">DW272_01655</name>
</gene>
<protein>
    <submittedName>
        <fullName evidence="1">Uncharacterized protein</fullName>
    </submittedName>
</protein>